<name>A0A0C3Q4A8_9AGAM</name>
<dbReference type="HOGENOM" id="CLU_2185877_0_0_1"/>
<evidence type="ECO:0000313" key="2">
    <source>
        <dbReference type="Proteomes" id="UP000054248"/>
    </source>
</evidence>
<dbReference type="Proteomes" id="UP000054248">
    <property type="component" value="Unassembled WGS sequence"/>
</dbReference>
<evidence type="ECO:0000313" key="1">
    <source>
        <dbReference type="EMBL" id="KIO23745.1"/>
    </source>
</evidence>
<gene>
    <name evidence="1" type="ORF">M407DRAFT_9277</name>
</gene>
<sequence length="109" mass="11908">MTRERRNTGLWAMVSLISTPGFEGNRYSPPCLFSDYRPWEQSRREFSISHGTSCTIPEAGMITSLSSLLSEVPGGPKHPIQEGPLRPGEGIGFLGPEGRFLDLEASSPS</sequence>
<reference evidence="2" key="2">
    <citation type="submission" date="2015-01" db="EMBL/GenBank/DDBJ databases">
        <title>Evolutionary Origins and Diversification of the Mycorrhizal Mutualists.</title>
        <authorList>
            <consortium name="DOE Joint Genome Institute"/>
            <consortium name="Mycorrhizal Genomics Consortium"/>
            <person name="Kohler A."/>
            <person name="Kuo A."/>
            <person name="Nagy L.G."/>
            <person name="Floudas D."/>
            <person name="Copeland A."/>
            <person name="Barry K.W."/>
            <person name="Cichocki N."/>
            <person name="Veneault-Fourrey C."/>
            <person name="LaButti K."/>
            <person name="Lindquist E.A."/>
            <person name="Lipzen A."/>
            <person name="Lundell T."/>
            <person name="Morin E."/>
            <person name="Murat C."/>
            <person name="Riley R."/>
            <person name="Ohm R."/>
            <person name="Sun H."/>
            <person name="Tunlid A."/>
            <person name="Henrissat B."/>
            <person name="Grigoriev I.V."/>
            <person name="Hibbett D.S."/>
            <person name="Martin F."/>
        </authorList>
    </citation>
    <scope>NUCLEOTIDE SEQUENCE [LARGE SCALE GENOMIC DNA]</scope>
    <source>
        <strain evidence="2">MUT 4182</strain>
    </source>
</reference>
<keyword evidence="2" id="KW-1185">Reference proteome</keyword>
<dbReference type="EMBL" id="KN823077">
    <property type="protein sequence ID" value="KIO23745.1"/>
    <property type="molecule type" value="Genomic_DNA"/>
</dbReference>
<proteinExistence type="predicted"/>
<dbReference type="AlphaFoldDB" id="A0A0C3Q4A8"/>
<accession>A0A0C3Q4A8</accession>
<reference evidence="1 2" key="1">
    <citation type="submission" date="2014-04" db="EMBL/GenBank/DDBJ databases">
        <authorList>
            <consortium name="DOE Joint Genome Institute"/>
            <person name="Kuo A."/>
            <person name="Girlanda M."/>
            <person name="Perotto S."/>
            <person name="Kohler A."/>
            <person name="Nagy L.G."/>
            <person name="Floudas D."/>
            <person name="Copeland A."/>
            <person name="Barry K.W."/>
            <person name="Cichocki N."/>
            <person name="Veneault-Fourrey C."/>
            <person name="LaButti K."/>
            <person name="Lindquist E.A."/>
            <person name="Lipzen A."/>
            <person name="Lundell T."/>
            <person name="Morin E."/>
            <person name="Murat C."/>
            <person name="Sun H."/>
            <person name="Tunlid A."/>
            <person name="Henrissat B."/>
            <person name="Grigoriev I.V."/>
            <person name="Hibbett D.S."/>
            <person name="Martin F."/>
            <person name="Nordberg H.P."/>
            <person name="Cantor M.N."/>
            <person name="Hua S.X."/>
        </authorList>
    </citation>
    <scope>NUCLEOTIDE SEQUENCE [LARGE SCALE GENOMIC DNA]</scope>
    <source>
        <strain evidence="1 2">MUT 4182</strain>
    </source>
</reference>
<organism evidence="1 2">
    <name type="scientific">Tulasnella calospora MUT 4182</name>
    <dbReference type="NCBI Taxonomy" id="1051891"/>
    <lineage>
        <taxon>Eukaryota</taxon>
        <taxon>Fungi</taxon>
        <taxon>Dikarya</taxon>
        <taxon>Basidiomycota</taxon>
        <taxon>Agaricomycotina</taxon>
        <taxon>Agaricomycetes</taxon>
        <taxon>Cantharellales</taxon>
        <taxon>Tulasnellaceae</taxon>
        <taxon>Tulasnella</taxon>
    </lineage>
</organism>
<protein>
    <submittedName>
        <fullName evidence="1">Uncharacterized protein</fullName>
    </submittedName>
</protein>